<dbReference type="Proteomes" id="UP000807342">
    <property type="component" value="Unassembled WGS sequence"/>
</dbReference>
<dbReference type="AlphaFoldDB" id="A0A9P5WWS4"/>
<evidence type="ECO:0000313" key="2">
    <source>
        <dbReference type="Proteomes" id="UP000807342"/>
    </source>
</evidence>
<reference evidence="1" key="1">
    <citation type="submission" date="2020-11" db="EMBL/GenBank/DDBJ databases">
        <authorList>
            <consortium name="DOE Joint Genome Institute"/>
            <person name="Ahrendt S."/>
            <person name="Riley R."/>
            <person name="Andreopoulos W."/>
            <person name="Labutti K."/>
            <person name="Pangilinan J."/>
            <person name="Ruiz-Duenas F.J."/>
            <person name="Barrasa J.M."/>
            <person name="Sanchez-Garcia M."/>
            <person name="Camarero S."/>
            <person name="Miyauchi S."/>
            <person name="Serrano A."/>
            <person name="Linde D."/>
            <person name="Babiker R."/>
            <person name="Drula E."/>
            <person name="Ayuso-Fernandez I."/>
            <person name="Pacheco R."/>
            <person name="Padilla G."/>
            <person name="Ferreira P."/>
            <person name="Barriuso J."/>
            <person name="Kellner H."/>
            <person name="Castanera R."/>
            <person name="Alfaro M."/>
            <person name="Ramirez L."/>
            <person name="Pisabarro A.G."/>
            <person name="Kuo A."/>
            <person name="Tritt A."/>
            <person name="Lipzen A."/>
            <person name="He G."/>
            <person name="Yan M."/>
            <person name="Ng V."/>
            <person name="Cullen D."/>
            <person name="Martin F."/>
            <person name="Rosso M.-N."/>
            <person name="Henrissat B."/>
            <person name="Hibbett D."/>
            <person name="Martinez A.T."/>
            <person name="Grigoriev I.V."/>
        </authorList>
    </citation>
    <scope>NUCLEOTIDE SEQUENCE</scope>
    <source>
        <strain evidence="1">MF-IS2</strain>
    </source>
</reference>
<name>A0A9P5WWS4_9AGAR</name>
<gene>
    <name evidence="1" type="ORF">P691DRAFT_690118</name>
</gene>
<dbReference type="OrthoDB" id="3262196at2759"/>
<comment type="caution">
    <text evidence="1">The sequence shown here is derived from an EMBL/GenBank/DDBJ whole genome shotgun (WGS) entry which is preliminary data.</text>
</comment>
<keyword evidence="2" id="KW-1185">Reference proteome</keyword>
<feature type="non-terminal residue" evidence="1">
    <location>
        <position position="1"/>
    </location>
</feature>
<dbReference type="EMBL" id="MU153710">
    <property type="protein sequence ID" value="KAF9439665.1"/>
    <property type="molecule type" value="Genomic_DNA"/>
</dbReference>
<accession>A0A9P5WWS4</accession>
<protein>
    <submittedName>
        <fullName evidence="1">Uncharacterized protein</fullName>
    </submittedName>
</protein>
<sequence>EIVGTIAVSVRGRTTPFRWMFLSRPEPHLIASFTAHDMHSLSYNLELPVSRDIDNEIVLYLTDELRGIEPTDSWFSEQVIQTLVNFSAGFFINAGMISRLIRNSLEPVSHLHAVLAYINSGNVNTDPAHPLLSEFDLFYTFIMQCVPSETLLKIQAILLLVTSFRISEISGFIQVPKVIACANVLGLSEKEFRNACDSLISVLHFGTDMRIAFHHRSFKDFLEDSRRSGKFCIQSHLHPLRCKLLAHLDRVHSCSLGKNNATSNITMFTDTLSRLFKPNLH</sequence>
<proteinExistence type="predicted"/>
<organism evidence="1 2">
    <name type="scientific">Macrolepiota fuliginosa MF-IS2</name>
    <dbReference type="NCBI Taxonomy" id="1400762"/>
    <lineage>
        <taxon>Eukaryota</taxon>
        <taxon>Fungi</taxon>
        <taxon>Dikarya</taxon>
        <taxon>Basidiomycota</taxon>
        <taxon>Agaricomycotina</taxon>
        <taxon>Agaricomycetes</taxon>
        <taxon>Agaricomycetidae</taxon>
        <taxon>Agaricales</taxon>
        <taxon>Agaricineae</taxon>
        <taxon>Agaricaceae</taxon>
        <taxon>Macrolepiota</taxon>
    </lineage>
</organism>
<evidence type="ECO:0000313" key="1">
    <source>
        <dbReference type="EMBL" id="KAF9439665.1"/>
    </source>
</evidence>